<evidence type="ECO:0000313" key="3">
    <source>
        <dbReference type="Proteomes" id="UP001597097"/>
    </source>
</evidence>
<dbReference type="PANTHER" id="PTHR10357:SF219">
    <property type="entry name" value="MALTOSE ALPHA-D-GLUCOSYLTRANSFERASE"/>
    <property type="match status" value="1"/>
</dbReference>
<dbReference type="InterPro" id="IPR013780">
    <property type="entry name" value="Glyco_hydro_b"/>
</dbReference>
<dbReference type="PANTHER" id="PTHR10357">
    <property type="entry name" value="ALPHA-AMYLASE FAMILY MEMBER"/>
    <property type="match status" value="1"/>
</dbReference>
<dbReference type="InterPro" id="IPR017853">
    <property type="entry name" value="GH"/>
</dbReference>
<name>A0ABW4G2A3_9ACTN</name>
<dbReference type="Gene3D" id="2.60.40.1180">
    <property type="entry name" value="Golgi alpha-mannosidase II"/>
    <property type="match status" value="1"/>
</dbReference>
<gene>
    <name evidence="2" type="ORF">ACFSJ0_07400</name>
</gene>
<dbReference type="InterPro" id="IPR006047">
    <property type="entry name" value="GH13_cat_dom"/>
</dbReference>
<comment type="caution">
    <text evidence="2">The sequence shown here is derived from an EMBL/GenBank/DDBJ whole genome shotgun (WGS) entry which is preliminary data.</text>
</comment>
<dbReference type="RefSeq" id="WP_246650549.1">
    <property type="nucleotide sequence ID" value="NZ_JAHKRM010000003.1"/>
</dbReference>
<protein>
    <submittedName>
        <fullName evidence="2">Alpha-amylase family protein</fullName>
    </submittedName>
</protein>
<dbReference type="SUPFAM" id="SSF51445">
    <property type="entry name" value="(Trans)glycosidases"/>
    <property type="match status" value="1"/>
</dbReference>
<dbReference type="SUPFAM" id="SSF51011">
    <property type="entry name" value="Glycosyl hydrolase domain"/>
    <property type="match status" value="1"/>
</dbReference>
<dbReference type="Pfam" id="PF00128">
    <property type="entry name" value="Alpha-amylase"/>
    <property type="match status" value="2"/>
</dbReference>
<dbReference type="Gene3D" id="3.90.400.10">
    <property type="entry name" value="Oligo-1,6-glucosidase, Domain 2"/>
    <property type="match status" value="1"/>
</dbReference>
<dbReference type="Proteomes" id="UP001597097">
    <property type="component" value="Unassembled WGS sequence"/>
</dbReference>
<dbReference type="Pfam" id="PF22157">
    <property type="entry name" value="SupH-like_C"/>
    <property type="match status" value="1"/>
</dbReference>
<sequence length="564" mass="63866">MCDRLLGSGGAMRLTYTSDLWWKNAVVYCLDVETFKDGNDDGVGDFRGLTQEIDYLAGLGVTCLWLMPFFPTPNRDDGYDITDFYAIDPRLGTLGDFVEFMRTAKDRGMRVIADLVVNHTSDQHPWFIESRSSKKSPLRDWYVWSDKPEPDDPQQVVFPDKEDSIWQLDTSTGQYYLHSFYRHQPDLNVSNPEVRDEIARILGFWMELGLSGFRVDAVPFLIENVQPQLADPHEFLADLRAFMTRREGASVLLGEVNLAYKDLLGYFGEGLGDQLTMCFDFIGMQRAWLALARGEAEPLADALRSRPRPPKDCQWAMFLRNHDELTLDKLTDEERQEVFQAFGPEKDMQIYGRGLRRRLPTMLGGDMRRIKMAYSLLFSLPGTPVMFYGEEIGMGENLEAEGRMAVRVPMQWSPDGGFSRGAPEREMPAGAYAPARINVADQKREQDSLLRWFQLLIERYRECPELAWGDCTVLETADPAILAHRCDADGATVVVLHNLGETAQDVELKLAGLESHTLTDLLVDGTLDVSEEGVARLTLDPHGCRWLRASPKEIPAEDASVMSH</sequence>
<accession>A0ABW4G2A3</accession>
<feature type="domain" description="Glycosyl hydrolase family 13 catalytic" evidence="1">
    <location>
        <begin position="29"/>
        <end position="440"/>
    </location>
</feature>
<dbReference type="SMART" id="SM00642">
    <property type="entry name" value="Aamy"/>
    <property type="match status" value="1"/>
</dbReference>
<evidence type="ECO:0000259" key="1">
    <source>
        <dbReference type="SMART" id="SM00642"/>
    </source>
</evidence>
<evidence type="ECO:0000313" key="2">
    <source>
        <dbReference type="EMBL" id="MFD1536852.1"/>
    </source>
</evidence>
<dbReference type="EMBL" id="JBHUCM010000007">
    <property type="protein sequence ID" value="MFD1536852.1"/>
    <property type="molecule type" value="Genomic_DNA"/>
</dbReference>
<dbReference type="InterPro" id="IPR054049">
    <property type="entry name" value="SupH-like_C"/>
</dbReference>
<dbReference type="CDD" id="cd11334">
    <property type="entry name" value="AmyAc_TreS"/>
    <property type="match status" value="1"/>
</dbReference>
<proteinExistence type="predicted"/>
<dbReference type="Gene3D" id="3.20.20.80">
    <property type="entry name" value="Glycosidases"/>
    <property type="match status" value="1"/>
</dbReference>
<organism evidence="2 3">
    <name type="scientific">Nonomuraea guangzhouensis</name>
    <dbReference type="NCBI Taxonomy" id="1291555"/>
    <lineage>
        <taxon>Bacteria</taxon>
        <taxon>Bacillati</taxon>
        <taxon>Actinomycetota</taxon>
        <taxon>Actinomycetes</taxon>
        <taxon>Streptosporangiales</taxon>
        <taxon>Streptosporangiaceae</taxon>
        <taxon>Nonomuraea</taxon>
    </lineage>
</organism>
<keyword evidence="3" id="KW-1185">Reference proteome</keyword>
<dbReference type="InterPro" id="IPR045857">
    <property type="entry name" value="O16G_dom_2"/>
</dbReference>
<reference evidence="3" key="1">
    <citation type="journal article" date="2019" name="Int. J. Syst. Evol. Microbiol.">
        <title>The Global Catalogue of Microorganisms (GCM) 10K type strain sequencing project: providing services to taxonomists for standard genome sequencing and annotation.</title>
        <authorList>
            <consortium name="The Broad Institute Genomics Platform"/>
            <consortium name="The Broad Institute Genome Sequencing Center for Infectious Disease"/>
            <person name="Wu L."/>
            <person name="Ma J."/>
        </authorList>
    </citation>
    <scope>NUCLEOTIDE SEQUENCE [LARGE SCALE GENOMIC DNA]</scope>
    <source>
        <strain evidence="3">CGMCC 1.15399</strain>
    </source>
</reference>